<proteinExistence type="predicted"/>
<dbReference type="InterPro" id="IPR022742">
    <property type="entry name" value="Hydrolase_4"/>
</dbReference>
<dbReference type="GO" id="GO:0016020">
    <property type="term" value="C:membrane"/>
    <property type="evidence" value="ECO:0007669"/>
    <property type="project" value="TreeGrafter"/>
</dbReference>
<dbReference type="InterPro" id="IPR000073">
    <property type="entry name" value="AB_hydrolase_1"/>
</dbReference>
<dbReference type="PANTHER" id="PTHR43798">
    <property type="entry name" value="MONOACYLGLYCEROL LIPASE"/>
    <property type="match status" value="1"/>
</dbReference>
<sequence length="268" mass="27234">MEPAVSISGIIPTQLSGSRGRPVLIAAAGLGTGAKALWTDAVAHLEDFQVIGIDLPGHGASPASTKPYTMAGLATAVAGLVEQLRAAGDIDPEQKIFFAGVSMAGQLALQLGLDHPQLFSGLAVICSGARIGDPQAWQERAATVSAAGTPTMVEGSARRWFAPGFIEQHPEAAARLLHSLQNADRFAYAHACGALAGFDVRGRLGAVTVPVIAIAGGADEVCPPPFAEAVAAGVQHGTAAVVASAAHQAPAEAPEETAALLRRFFLAA</sequence>
<dbReference type="Gene3D" id="3.40.50.1820">
    <property type="entry name" value="alpha/beta hydrolase"/>
    <property type="match status" value="1"/>
</dbReference>
<dbReference type="EMBL" id="JAAZSQ010000002">
    <property type="protein sequence ID" value="NKX53553.1"/>
    <property type="molecule type" value="Genomic_DNA"/>
</dbReference>
<dbReference type="PANTHER" id="PTHR43798:SF5">
    <property type="entry name" value="MONOACYLGLYCEROL LIPASE ABHD6"/>
    <property type="match status" value="1"/>
</dbReference>
<evidence type="ECO:0000313" key="3">
    <source>
        <dbReference type="Proteomes" id="UP000544090"/>
    </source>
</evidence>
<evidence type="ECO:0000259" key="1">
    <source>
        <dbReference type="Pfam" id="PF12146"/>
    </source>
</evidence>
<organism evidence="2 3">
    <name type="scientific">Arthrobacter mobilis</name>
    <dbReference type="NCBI Taxonomy" id="2724944"/>
    <lineage>
        <taxon>Bacteria</taxon>
        <taxon>Bacillati</taxon>
        <taxon>Actinomycetota</taxon>
        <taxon>Actinomycetes</taxon>
        <taxon>Micrococcales</taxon>
        <taxon>Micrococcaceae</taxon>
        <taxon>Arthrobacter</taxon>
    </lineage>
</organism>
<dbReference type="InterPro" id="IPR029058">
    <property type="entry name" value="AB_hydrolase_fold"/>
</dbReference>
<gene>
    <name evidence="2" type="ORF">HGG74_03160</name>
</gene>
<dbReference type="Proteomes" id="UP000544090">
    <property type="component" value="Unassembled WGS sequence"/>
</dbReference>
<keyword evidence="3" id="KW-1185">Reference proteome</keyword>
<feature type="domain" description="Serine aminopeptidase S33" evidence="1">
    <location>
        <begin position="46"/>
        <end position="251"/>
    </location>
</feature>
<dbReference type="AlphaFoldDB" id="A0A7X6HCE2"/>
<dbReference type="Pfam" id="PF12146">
    <property type="entry name" value="Hydrolase_4"/>
    <property type="match status" value="1"/>
</dbReference>
<protein>
    <submittedName>
        <fullName evidence="2">Alpha/beta fold hydrolase</fullName>
    </submittedName>
</protein>
<comment type="caution">
    <text evidence="2">The sequence shown here is derived from an EMBL/GenBank/DDBJ whole genome shotgun (WGS) entry which is preliminary data.</text>
</comment>
<keyword evidence="2" id="KW-0378">Hydrolase</keyword>
<dbReference type="PRINTS" id="PR00111">
    <property type="entry name" value="ABHYDROLASE"/>
</dbReference>
<dbReference type="GO" id="GO:0047372">
    <property type="term" value="F:monoacylglycerol lipase activity"/>
    <property type="evidence" value="ECO:0007669"/>
    <property type="project" value="TreeGrafter"/>
</dbReference>
<dbReference type="GO" id="GO:0046464">
    <property type="term" value="P:acylglycerol catabolic process"/>
    <property type="evidence" value="ECO:0007669"/>
    <property type="project" value="TreeGrafter"/>
</dbReference>
<dbReference type="SUPFAM" id="SSF53474">
    <property type="entry name" value="alpha/beta-Hydrolases"/>
    <property type="match status" value="1"/>
</dbReference>
<accession>A0A7X6HCE2</accession>
<reference evidence="2 3" key="1">
    <citation type="submission" date="2020-04" db="EMBL/GenBank/DDBJ databases">
        <title>Arthrobacter sp. nov.</title>
        <authorList>
            <person name="Liu S."/>
        </authorList>
    </citation>
    <scope>NUCLEOTIDE SEQUENCE [LARGE SCALE GENOMIC DNA]</scope>
    <source>
        <strain evidence="2 3">E918</strain>
    </source>
</reference>
<name>A0A7X6HCE2_9MICC</name>
<dbReference type="InterPro" id="IPR050266">
    <property type="entry name" value="AB_hydrolase_sf"/>
</dbReference>
<evidence type="ECO:0000313" key="2">
    <source>
        <dbReference type="EMBL" id="NKX53553.1"/>
    </source>
</evidence>